<evidence type="ECO:0000313" key="3">
    <source>
        <dbReference type="EMBL" id="GJA62833.1"/>
    </source>
</evidence>
<dbReference type="EMBL" id="BPNN01000016">
    <property type="protein sequence ID" value="GJA62833.1"/>
    <property type="molecule type" value="Genomic_DNA"/>
</dbReference>
<evidence type="ECO:0000256" key="1">
    <source>
        <dbReference type="SAM" id="MobiDB-lite"/>
    </source>
</evidence>
<dbReference type="Proteomes" id="UP000886934">
    <property type="component" value="Unassembled WGS sequence"/>
</dbReference>
<feature type="region of interest" description="Disordered" evidence="1">
    <location>
        <begin position="58"/>
        <end position="78"/>
    </location>
</feature>
<comment type="caution">
    <text evidence="3">The sequence shown here is derived from an EMBL/GenBank/DDBJ whole genome shotgun (WGS) entry which is preliminary data.</text>
</comment>
<evidence type="ECO:0000313" key="6">
    <source>
        <dbReference type="Proteomes" id="UP000886934"/>
    </source>
</evidence>
<sequence>MKGGLLDQHAVYQHFPLTDQLARLGTGQIGAIAKKFVEPHAKTSESIMIGGDIISVRPDNTSTKRQGLKMAPDAMMCQ</sequence>
<dbReference type="Proteomes" id="UP000887009">
    <property type="component" value="Unassembled WGS sequence"/>
</dbReference>
<dbReference type="AlphaFoldDB" id="A0AA37FSR5"/>
<dbReference type="EMBL" id="BPOP01000015">
    <property type="protein sequence ID" value="GJB91848.1"/>
    <property type="molecule type" value="Genomic_DNA"/>
</dbReference>
<organism evidence="3 6">
    <name type="scientific">Aeromonas caviae</name>
    <name type="common">Aeromonas punctata</name>
    <dbReference type="NCBI Taxonomy" id="648"/>
    <lineage>
        <taxon>Bacteria</taxon>
        <taxon>Pseudomonadati</taxon>
        <taxon>Pseudomonadota</taxon>
        <taxon>Gammaproteobacteria</taxon>
        <taxon>Aeromonadales</taxon>
        <taxon>Aeromonadaceae</taxon>
        <taxon>Aeromonas</taxon>
    </lineage>
</organism>
<accession>A0AA37FSR5</accession>
<evidence type="ECO:0000313" key="5">
    <source>
        <dbReference type="Proteomes" id="UP000737420"/>
    </source>
</evidence>
<evidence type="ECO:0000313" key="2">
    <source>
        <dbReference type="EMBL" id="GJA56808.1"/>
    </source>
</evidence>
<proteinExistence type="predicted"/>
<name>A0AA37FSR5_AERCA</name>
<dbReference type="Proteomes" id="UP000737420">
    <property type="component" value="Unassembled WGS sequence"/>
</dbReference>
<protein>
    <submittedName>
        <fullName evidence="3">Uncharacterized protein</fullName>
    </submittedName>
</protein>
<reference evidence="3 5" key="1">
    <citation type="submission" date="2021-07" db="EMBL/GenBank/DDBJ databases">
        <title>Draft genome sequence of carbapenem-resistant Aeromonas spp. in Japan.</title>
        <authorList>
            <person name="Maehana S."/>
            <person name="Suzuki M."/>
            <person name="Kitasato H."/>
        </authorList>
    </citation>
    <scope>NUCLEOTIDE SEQUENCE</scope>
    <source>
        <strain evidence="2">KAM348</strain>
        <strain evidence="3">KAM351</strain>
        <strain evidence="4 5">KAM382</strain>
    </source>
</reference>
<dbReference type="EMBL" id="BPNL01000098">
    <property type="protein sequence ID" value="GJA56808.1"/>
    <property type="molecule type" value="Genomic_DNA"/>
</dbReference>
<evidence type="ECO:0000313" key="4">
    <source>
        <dbReference type="EMBL" id="GJB91848.1"/>
    </source>
</evidence>
<gene>
    <name evidence="2" type="ORF">KAM348_42310</name>
    <name evidence="3" type="ORF">KAM351_14440</name>
    <name evidence="4" type="ORF">KAM382_19090</name>
</gene>